<organism evidence="2 3">
    <name type="scientific">Zunongwangia pacifica</name>
    <dbReference type="NCBI Taxonomy" id="2911062"/>
    <lineage>
        <taxon>Bacteria</taxon>
        <taxon>Pseudomonadati</taxon>
        <taxon>Bacteroidota</taxon>
        <taxon>Flavobacteriia</taxon>
        <taxon>Flavobacteriales</taxon>
        <taxon>Flavobacteriaceae</taxon>
        <taxon>Zunongwangia</taxon>
    </lineage>
</organism>
<evidence type="ECO:0000256" key="1">
    <source>
        <dbReference type="SAM" id="SignalP"/>
    </source>
</evidence>
<gene>
    <name evidence="2" type="ORF">L1967_20905</name>
</gene>
<name>A0A9X2A566_9FLAO</name>
<reference evidence="2" key="1">
    <citation type="submission" date="2022-01" db="EMBL/GenBank/DDBJ databases">
        <title>Genome sequencing of Zunongwangia sp. M21534 genome.</title>
        <authorList>
            <person name="Chen Y."/>
            <person name="Dong C."/>
            <person name="Shao Z."/>
        </authorList>
    </citation>
    <scope>NUCLEOTIDE SEQUENCE</scope>
    <source>
        <strain evidence="2">MCCC M21534</strain>
    </source>
</reference>
<evidence type="ECO:0000313" key="3">
    <source>
        <dbReference type="Proteomes" id="UP001139521"/>
    </source>
</evidence>
<accession>A0A9X2A566</accession>
<feature type="chain" id="PRO_5040931160" evidence="1">
    <location>
        <begin position="21"/>
        <end position="298"/>
    </location>
</feature>
<sequence>MMKNLAILFIISCCCTFCYSQEIYKTSNTAGNYINTWTKIVTVQLVNRYNFSNVNLRFQGGNAGVQNISVGDISFRVKQQAALGDAPVIQLELNTNYSSRLDKSDIKAIIVENSSVLTKVELYLRIPVSWDDLVYTPLLVNGIAPEFHSQDGFKSHLPSGQVVDCIFPNAYKERMGIGTSDLGGNQLAVEGTIGAREVKVSTENWADFVFEDQYSLPDLLDVEAYIDANKHLEGIPTEKQVTESGINLKEINIKLLEKVEQLMLYTIQQEKSIRALQKDNSLIKENYRALLDSISKAN</sequence>
<dbReference type="AlphaFoldDB" id="A0A9X2A566"/>
<comment type="caution">
    <text evidence="2">The sequence shown here is derived from an EMBL/GenBank/DDBJ whole genome shotgun (WGS) entry which is preliminary data.</text>
</comment>
<evidence type="ECO:0000313" key="2">
    <source>
        <dbReference type="EMBL" id="MCL6220759.1"/>
    </source>
</evidence>
<dbReference type="RefSeq" id="WP_249603444.1">
    <property type="nucleotide sequence ID" value="NZ_JAKHSK010000054.1"/>
</dbReference>
<keyword evidence="3" id="KW-1185">Reference proteome</keyword>
<protein>
    <submittedName>
        <fullName evidence="2">Uncharacterized protein</fullName>
    </submittedName>
</protein>
<keyword evidence="1" id="KW-0732">Signal</keyword>
<proteinExistence type="predicted"/>
<dbReference type="EMBL" id="JAKHSK010000054">
    <property type="protein sequence ID" value="MCL6220759.1"/>
    <property type="molecule type" value="Genomic_DNA"/>
</dbReference>
<feature type="signal peptide" evidence="1">
    <location>
        <begin position="1"/>
        <end position="20"/>
    </location>
</feature>
<dbReference type="Proteomes" id="UP001139521">
    <property type="component" value="Unassembled WGS sequence"/>
</dbReference>